<keyword evidence="6" id="KW-0472">Membrane</keyword>
<dbReference type="InterPro" id="IPR045874">
    <property type="entry name" value="LRK10/LRL21-25-like"/>
</dbReference>
<keyword evidence="7" id="KW-0325">Glycoprotein</keyword>
<keyword evidence="3" id="KW-0812">Transmembrane</keyword>
<protein>
    <submittedName>
        <fullName evidence="9">Rust resistance kinase Lr10-like</fullName>
    </submittedName>
</protein>
<keyword evidence="9" id="KW-0418">Kinase</keyword>
<comment type="subcellular location">
    <subcellularLocation>
        <location evidence="1">Membrane</location>
        <topology evidence="1">Single-pass type I membrane protein</topology>
    </subcellularLocation>
</comment>
<evidence type="ECO:0000256" key="8">
    <source>
        <dbReference type="SAM" id="MobiDB-lite"/>
    </source>
</evidence>
<dbReference type="AlphaFoldDB" id="A0A2P2QEQ5"/>
<evidence type="ECO:0000256" key="4">
    <source>
        <dbReference type="ARBA" id="ARBA00022729"/>
    </source>
</evidence>
<evidence type="ECO:0000256" key="1">
    <source>
        <dbReference type="ARBA" id="ARBA00004479"/>
    </source>
</evidence>
<evidence type="ECO:0000256" key="6">
    <source>
        <dbReference type="ARBA" id="ARBA00023136"/>
    </source>
</evidence>
<feature type="region of interest" description="Disordered" evidence="8">
    <location>
        <begin position="43"/>
        <end position="68"/>
    </location>
</feature>
<evidence type="ECO:0000256" key="5">
    <source>
        <dbReference type="ARBA" id="ARBA00022989"/>
    </source>
</evidence>
<accession>A0A2P2QEQ5</accession>
<evidence type="ECO:0000256" key="2">
    <source>
        <dbReference type="ARBA" id="ARBA00022527"/>
    </source>
</evidence>
<evidence type="ECO:0000256" key="3">
    <source>
        <dbReference type="ARBA" id="ARBA00022692"/>
    </source>
</evidence>
<reference evidence="9" key="1">
    <citation type="submission" date="2018-02" db="EMBL/GenBank/DDBJ databases">
        <title>Rhizophora mucronata_Transcriptome.</title>
        <authorList>
            <person name="Meera S.P."/>
            <person name="Sreeshan A."/>
            <person name="Augustine A."/>
        </authorList>
    </citation>
    <scope>NUCLEOTIDE SEQUENCE</scope>
    <source>
        <tissue evidence="9">Leaf</tissue>
    </source>
</reference>
<evidence type="ECO:0000256" key="7">
    <source>
        <dbReference type="ARBA" id="ARBA00023180"/>
    </source>
</evidence>
<sequence length="68" mass="7637">MVITALWCIQLRPDFRPSMHKVLEMLEGEVEFLEMPPKPFTGIDASPAEITDTSSDYIDSSNSAFDTN</sequence>
<keyword evidence="5" id="KW-1133">Transmembrane helix</keyword>
<evidence type="ECO:0000313" key="9">
    <source>
        <dbReference type="EMBL" id="MBX65520.1"/>
    </source>
</evidence>
<keyword evidence="9" id="KW-0808">Transferase</keyword>
<dbReference type="PANTHER" id="PTHR27009">
    <property type="entry name" value="RUST RESISTANCE KINASE LR10-RELATED"/>
    <property type="match status" value="1"/>
</dbReference>
<name>A0A2P2QEQ5_RHIMU</name>
<dbReference type="GO" id="GO:0004674">
    <property type="term" value="F:protein serine/threonine kinase activity"/>
    <property type="evidence" value="ECO:0007669"/>
    <property type="project" value="UniProtKB-KW"/>
</dbReference>
<proteinExistence type="predicted"/>
<keyword evidence="2" id="KW-0723">Serine/threonine-protein kinase</keyword>
<organism evidence="9">
    <name type="scientific">Rhizophora mucronata</name>
    <name type="common">Asiatic mangrove</name>
    <dbReference type="NCBI Taxonomy" id="61149"/>
    <lineage>
        <taxon>Eukaryota</taxon>
        <taxon>Viridiplantae</taxon>
        <taxon>Streptophyta</taxon>
        <taxon>Embryophyta</taxon>
        <taxon>Tracheophyta</taxon>
        <taxon>Spermatophyta</taxon>
        <taxon>Magnoliopsida</taxon>
        <taxon>eudicotyledons</taxon>
        <taxon>Gunneridae</taxon>
        <taxon>Pentapetalae</taxon>
        <taxon>rosids</taxon>
        <taxon>fabids</taxon>
        <taxon>Malpighiales</taxon>
        <taxon>Rhizophoraceae</taxon>
        <taxon>Rhizophora</taxon>
    </lineage>
</organism>
<feature type="compositionally biased region" description="Low complexity" evidence="8">
    <location>
        <begin position="50"/>
        <end position="68"/>
    </location>
</feature>
<keyword evidence="4" id="KW-0732">Signal</keyword>
<dbReference type="EMBL" id="GGEC01085036">
    <property type="protein sequence ID" value="MBX65520.1"/>
    <property type="molecule type" value="Transcribed_RNA"/>
</dbReference>
<dbReference type="GO" id="GO:0016020">
    <property type="term" value="C:membrane"/>
    <property type="evidence" value="ECO:0007669"/>
    <property type="project" value="UniProtKB-SubCell"/>
</dbReference>